<gene>
    <name evidence="2" type="ORF">MTR64_14575</name>
</gene>
<protein>
    <submittedName>
        <fullName evidence="2">Uncharacterized protein</fullName>
    </submittedName>
</protein>
<dbReference type="RefSeq" id="WP_243994886.1">
    <property type="nucleotide sequence ID" value="NZ_JALHLE010000023.1"/>
</dbReference>
<organism evidence="2 3">
    <name type="scientific">Novosphingobium album</name>
    <name type="common">ex Hu et al. 2023</name>
    <dbReference type="NCBI Taxonomy" id="2930093"/>
    <lineage>
        <taxon>Bacteria</taxon>
        <taxon>Pseudomonadati</taxon>
        <taxon>Pseudomonadota</taxon>
        <taxon>Alphaproteobacteria</taxon>
        <taxon>Sphingomonadales</taxon>
        <taxon>Sphingomonadaceae</taxon>
        <taxon>Novosphingobium</taxon>
    </lineage>
</organism>
<feature type="compositionally biased region" description="Polar residues" evidence="1">
    <location>
        <begin position="48"/>
        <end position="58"/>
    </location>
</feature>
<reference evidence="2" key="1">
    <citation type="submission" date="2022-03" db="EMBL/GenBank/DDBJ databases">
        <title>Identification of a novel bacterium isolated from mangrove sediments.</title>
        <authorList>
            <person name="Pan X."/>
        </authorList>
    </citation>
    <scope>NUCLEOTIDE SEQUENCE</scope>
    <source>
        <strain evidence="2">B2580</strain>
    </source>
</reference>
<dbReference type="EMBL" id="JALHLE010000023">
    <property type="protein sequence ID" value="MCJ2179793.1"/>
    <property type="molecule type" value="Genomic_DNA"/>
</dbReference>
<name>A0ABT0B4J0_9SPHN</name>
<dbReference type="Proteomes" id="UP001162880">
    <property type="component" value="Unassembled WGS sequence"/>
</dbReference>
<keyword evidence="3" id="KW-1185">Reference proteome</keyword>
<comment type="caution">
    <text evidence="2">The sequence shown here is derived from an EMBL/GenBank/DDBJ whole genome shotgun (WGS) entry which is preliminary data.</text>
</comment>
<feature type="region of interest" description="Disordered" evidence="1">
    <location>
        <begin position="1"/>
        <end position="58"/>
    </location>
</feature>
<accession>A0ABT0B4J0</accession>
<proteinExistence type="predicted"/>
<evidence type="ECO:0000313" key="2">
    <source>
        <dbReference type="EMBL" id="MCJ2179793.1"/>
    </source>
</evidence>
<evidence type="ECO:0000256" key="1">
    <source>
        <dbReference type="SAM" id="MobiDB-lite"/>
    </source>
</evidence>
<evidence type="ECO:0000313" key="3">
    <source>
        <dbReference type="Proteomes" id="UP001162880"/>
    </source>
</evidence>
<sequence>MAHHDHRLPQMDASALVNAKPIPKNPANQTPSETVGKVLHLRGKITSDRSGSLRSGHQ</sequence>